<evidence type="ECO:0000313" key="6">
    <source>
        <dbReference type="EMBL" id="KAH0537147.1"/>
    </source>
</evidence>
<dbReference type="AlphaFoldDB" id="A0A9P8L1A0"/>
<dbReference type="InterPro" id="IPR020587">
    <property type="entry name" value="RecA_monomer-monomer_interface"/>
</dbReference>
<keyword evidence="4" id="KW-0233">DNA recombination</keyword>
<sequence>GGLALGRTANVVGDKSTAKTGTATEVMINFTQQYQDGDVAYRESEGAWDDAYAEAMGLPVARIDFGDPDNPIQTIEDFVRDFTAFVEKQLKSKRPGLYILDSLDALSDEDEMEQDIGKGTYGMNKAKKLSILFRTITKKQEKANVLLLIVSQVRENINAGLFGEKYKRSGGKALDFYASQVFWLANMGMLKRSVNKVERAYGIKLKAVVKKNK</sequence>
<dbReference type="GO" id="GO:0006281">
    <property type="term" value="P:DNA repair"/>
    <property type="evidence" value="ECO:0007669"/>
    <property type="project" value="InterPro"/>
</dbReference>
<dbReference type="EMBL" id="JAGHQM010004165">
    <property type="protein sequence ID" value="KAH0537147.1"/>
    <property type="molecule type" value="Genomic_DNA"/>
</dbReference>
<organism evidence="6 7">
    <name type="scientific">Trichoglossum hirsutum</name>
    <dbReference type="NCBI Taxonomy" id="265104"/>
    <lineage>
        <taxon>Eukaryota</taxon>
        <taxon>Fungi</taxon>
        <taxon>Dikarya</taxon>
        <taxon>Ascomycota</taxon>
        <taxon>Pezizomycotina</taxon>
        <taxon>Geoglossomycetes</taxon>
        <taxon>Geoglossales</taxon>
        <taxon>Geoglossaceae</taxon>
        <taxon>Trichoglossum</taxon>
    </lineage>
</organism>
<keyword evidence="7" id="KW-1185">Reference proteome</keyword>
<dbReference type="GO" id="GO:0006310">
    <property type="term" value="P:DNA recombination"/>
    <property type="evidence" value="ECO:0007669"/>
    <property type="project" value="UniProtKB-KW"/>
</dbReference>
<reference evidence="6" key="1">
    <citation type="submission" date="2021-03" db="EMBL/GenBank/DDBJ databases">
        <title>Comparative genomics and phylogenomic investigation of the class Geoglossomycetes provide insights into ecological specialization and systematics.</title>
        <authorList>
            <person name="Melie T."/>
            <person name="Pirro S."/>
            <person name="Miller A.N."/>
            <person name="Quandt A."/>
        </authorList>
    </citation>
    <scope>NUCLEOTIDE SEQUENCE</scope>
    <source>
        <strain evidence="6">CAQ_001_2017</strain>
    </source>
</reference>
<dbReference type="GO" id="GO:0003697">
    <property type="term" value="F:single-stranded DNA binding"/>
    <property type="evidence" value="ECO:0007669"/>
    <property type="project" value="InterPro"/>
</dbReference>
<dbReference type="SUPFAM" id="SSF52540">
    <property type="entry name" value="P-loop containing nucleoside triphosphate hydrolases"/>
    <property type="match status" value="1"/>
</dbReference>
<name>A0A9P8L1A0_9PEZI</name>
<evidence type="ECO:0000256" key="2">
    <source>
        <dbReference type="ARBA" id="ARBA00022741"/>
    </source>
</evidence>
<evidence type="ECO:0000259" key="5">
    <source>
        <dbReference type="PROSITE" id="PS50163"/>
    </source>
</evidence>
<dbReference type="PROSITE" id="PS50163">
    <property type="entry name" value="RECA_3"/>
    <property type="match status" value="1"/>
</dbReference>
<evidence type="ECO:0000256" key="3">
    <source>
        <dbReference type="ARBA" id="ARBA00022840"/>
    </source>
</evidence>
<dbReference type="GO" id="GO:0005524">
    <property type="term" value="F:ATP binding"/>
    <property type="evidence" value="ECO:0007669"/>
    <property type="project" value="UniProtKB-KW"/>
</dbReference>
<evidence type="ECO:0000256" key="1">
    <source>
        <dbReference type="ARBA" id="ARBA00009391"/>
    </source>
</evidence>
<dbReference type="GO" id="GO:0008094">
    <property type="term" value="F:ATP-dependent activity, acting on DNA"/>
    <property type="evidence" value="ECO:0007669"/>
    <property type="project" value="InterPro"/>
</dbReference>
<evidence type="ECO:0000313" key="7">
    <source>
        <dbReference type="Proteomes" id="UP000750711"/>
    </source>
</evidence>
<evidence type="ECO:0000256" key="4">
    <source>
        <dbReference type="ARBA" id="ARBA00023172"/>
    </source>
</evidence>
<dbReference type="PRINTS" id="PR00142">
    <property type="entry name" value="RECA"/>
</dbReference>
<dbReference type="InterPro" id="IPR027417">
    <property type="entry name" value="P-loop_NTPase"/>
</dbReference>
<feature type="non-terminal residue" evidence="6">
    <location>
        <position position="213"/>
    </location>
</feature>
<dbReference type="InterPro" id="IPR013765">
    <property type="entry name" value="DNA_recomb/repair_RecA"/>
</dbReference>
<comment type="similarity">
    <text evidence="1">Belongs to the RecA family.</text>
</comment>
<proteinExistence type="inferred from homology"/>
<protein>
    <recommendedName>
        <fullName evidence="5">RecA family profile 2 domain-containing protein</fullName>
    </recommendedName>
</protein>
<feature type="domain" description="RecA family profile 2" evidence="5">
    <location>
        <begin position="159"/>
        <end position="213"/>
    </location>
</feature>
<comment type="caution">
    <text evidence="6">The sequence shown here is derived from an EMBL/GenBank/DDBJ whole genome shotgun (WGS) entry which is preliminary data.</text>
</comment>
<dbReference type="PANTHER" id="PTHR45900:SF1">
    <property type="entry name" value="MITOCHONDRIAL DNA REPAIR PROTEIN RECA HOMOLOG-RELATED"/>
    <property type="match status" value="1"/>
</dbReference>
<keyword evidence="3" id="KW-0067">ATP-binding</keyword>
<feature type="non-terminal residue" evidence="6">
    <location>
        <position position="1"/>
    </location>
</feature>
<dbReference type="Pfam" id="PF00154">
    <property type="entry name" value="RecA_N"/>
    <property type="match status" value="1"/>
</dbReference>
<dbReference type="PANTHER" id="PTHR45900">
    <property type="entry name" value="RECA"/>
    <property type="match status" value="1"/>
</dbReference>
<gene>
    <name evidence="6" type="ORF">GP486_008838</name>
</gene>
<dbReference type="InterPro" id="IPR049428">
    <property type="entry name" value="RecA-like_N"/>
</dbReference>
<dbReference type="GO" id="GO:0005829">
    <property type="term" value="C:cytosol"/>
    <property type="evidence" value="ECO:0007669"/>
    <property type="project" value="TreeGrafter"/>
</dbReference>
<dbReference type="Proteomes" id="UP000750711">
    <property type="component" value="Unassembled WGS sequence"/>
</dbReference>
<dbReference type="Gene3D" id="3.40.50.300">
    <property type="entry name" value="P-loop containing nucleotide triphosphate hydrolases"/>
    <property type="match status" value="1"/>
</dbReference>
<accession>A0A9P8L1A0</accession>
<keyword evidence="2" id="KW-0547">Nucleotide-binding</keyword>